<reference evidence="3 4" key="1">
    <citation type="submission" date="2016-10" db="EMBL/GenBank/DDBJ databases">
        <authorList>
            <person name="de Groot N.N."/>
        </authorList>
    </citation>
    <scope>NUCLEOTIDE SEQUENCE [LARGE SCALE GENOMIC DNA]</scope>
    <source>
        <strain evidence="3 4">DSM 18438</strain>
    </source>
</reference>
<feature type="signal peptide" evidence="1">
    <location>
        <begin position="1"/>
        <end position="21"/>
    </location>
</feature>
<evidence type="ECO:0000313" key="3">
    <source>
        <dbReference type="EMBL" id="SFC26496.1"/>
    </source>
</evidence>
<sequence>MKWVNILIFAVLASLAFSAQAQTSNYREVGDYTIFYDVLPTTFLEPQLAQAYGLTRSRGMGLLRITVMKKDDGGNLLPVEQPRVAGQVGNLAGQINPLSFREVEVGQGDGYSTISSFRYSHDTPLRFNLRVTYQSGQPAEELHFIRRLYIE</sequence>
<dbReference type="OrthoDB" id="8563353at2"/>
<dbReference type="Proteomes" id="UP000199058">
    <property type="component" value="Unassembled WGS sequence"/>
</dbReference>
<dbReference type="STRING" id="1122252.SAMN05660443_1978"/>
<keyword evidence="4" id="KW-1185">Reference proteome</keyword>
<name>A0A1I1HRK2_9GAMM</name>
<organism evidence="3 4">
    <name type="scientific">Marinospirillum celere</name>
    <dbReference type="NCBI Taxonomy" id="1122252"/>
    <lineage>
        <taxon>Bacteria</taxon>
        <taxon>Pseudomonadati</taxon>
        <taxon>Pseudomonadota</taxon>
        <taxon>Gammaproteobacteria</taxon>
        <taxon>Oceanospirillales</taxon>
        <taxon>Oceanospirillaceae</taxon>
        <taxon>Marinospirillum</taxon>
    </lineage>
</organism>
<evidence type="ECO:0000313" key="4">
    <source>
        <dbReference type="Proteomes" id="UP000199058"/>
    </source>
</evidence>
<dbReference type="AlphaFoldDB" id="A0A1I1HRK2"/>
<evidence type="ECO:0000256" key="1">
    <source>
        <dbReference type="SAM" id="SignalP"/>
    </source>
</evidence>
<feature type="domain" description="DUF4426" evidence="2">
    <location>
        <begin position="28"/>
        <end position="151"/>
    </location>
</feature>
<keyword evidence="1" id="KW-0732">Signal</keyword>
<dbReference type="RefSeq" id="WP_091962809.1">
    <property type="nucleotide sequence ID" value="NZ_FOLH01000004.1"/>
</dbReference>
<gene>
    <name evidence="3" type="ORF">SAMN05660443_1978</name>
</gene>
<accession>A0A1I1HRK2</accession>
<protein>
    <recommendedName>
        <fullName evidence="2">DUF4426 domain-containing protein</fullName>
    </recommendedName>
</protein>
<dbReference type="Pfam" id="PF14467">
    <property type="entry name" value="DUF4426"/>
    <property type="match status" value="1"/>
</dbReference>
<dbReference type="Gene3D" id="2.60.40.3340">
    <property type="entry name" value="Domain of unknown function DUF4426"/>
    <property type="match status" value="1"/>
</dbReference>
<feature type="chain" id="PRO_5011549156" description="DUF4426 domain-containing protein" evidence="1">
    <location>
        <begin position="22"/>
        <end position="151"/>
    </location>
</feature>
<dbReference type="EMBL" id="FOLH01000004">
    <property type="protein sequence ID" value="SFC26496.1"/>
    <property type="molecule type" value="Genomic_DNA"/>
</dbReference>
<dbReference type="InterPro" id="IPR025218">
    <property type="entry name" value="DUF4426"/>
</dbReference>
<evidence type="ECO:0000259" key="2">
    <source>
        <dbReference type="Pfam" id="PF14467"/>
    </source>
</evidence>
<proteinExistence type="predicted"/>